<reference evidence="9" key="1">
    <citation type="journal article" date="2020" name="mSystems">
        <title>Genome- and Community-Level Interaction Insights into Carbon Utilization and Element Cycling Functions of Hydrothermarchaeota in Hydrothermal Sediment.</title>
        <authorList>
            <person name="Zhou Z."/>
            <person name="Liu Y."/>
            <person name="Xu W."/>
            <person name="Pan J."/>
            <person name="Luo Z.H."/>
            <person name="Li M."/>
        </authorList>
    </citation>
    <scope>NUCLEOTIDE SEQUENCE [LARGE SCALE GENOMIC DNA]</scope>
    <source>
        <strain evidence="9">SpSt-902</strain>
    </source>
</reference>
<keyword evidence="6 8" id="KW-0472">Membrane</keyword>
<dbReference type="PANTHER" id="PTHR30558:SF3">
    <property type="entry name" value="BIOPOLYMER TRANSPORT PROTEIN EXBD-RELATED"/>
    <property type="match status" value="1"/>
</dbReference>
<protein>
    <submittedName>
        <fullName evidence="9">Biopolymer transporter ExbD</fullName>
    </submittedName>
</protein>
<keyword evidence="5 8" id="KW-1133">Transmembrane helix</keyword>
<dbReference type="Pfam" id="PF02472">
    <property type="entry name" value="ExbD"/>
    <property type="match status" value="1"/>
</dbReference>
<dbReference type="InterPro" id="IPR003400">
    <property type="entry name" value="ExbD"/>
</dbReference>
<dbReference type="Gene3D" id="3.30.420.270">
    <property type="match status" value="1"/>
</dbReference>
<evidence type="ECO:0000256" key="8">
    <source>
        <dbReference type="SAM" id="Phobius"/>
    </source>
</evidence>
<keyword evidence="7" id="KW-0653">Protein transport</keyword>
<evidence type="ECO:0000256" key="7">
    <source>
        <dbReference type="RuleBase" id="RU003879"/>
    </source>
</evidence>
<evidence type="ECO:0000256" key="4">
    <source>
        <dbReference type="ARBA" id="ARBA00022692"/>
    </source>
</evidence>
<evidence type="ECO:0000256" key="5">
    <source>
        <dbReference type="ARBA" id="ARBA00022989"/>
    </source>
</evidence>
<organism evidence="9">
    <name type="scientific">Leptospirillum ferriphilum</name>
    <dbReference type="NCBI Taxonomy" id="178606"/>
    <lineage>
        <taxon>Bacteria</taxon>
        <taxon>Pseudomonadati</taxon>
        <taxon>Nitrospirota</taxon>
        <taxon>Nitrospiria</taxon>
        <taxon>Nitrospirales</taxon>
        <taxon>Nitrospiraceae</taxon>
        <taxon>Leptospirillum</taxon>
    </lineage>
</organism>
<comment type="subcellular location">
    <subcellularLocation>
        <location evidence="1">Cell membrane</location>
        <topology evidence="1">Single-pass membrane protein</topology>
    </subcellularLocation>
    <subcellularLocation>
        <location evidence="7">Cell membrane</location>
        <topology evidence="7">Single-pass type II membrane protein</topology>
    </subcellularLocation>
</comment>
<keyword evidence="4 7" id="KW-0812">Transmembrane</keyword>
<evidence type="ECO:0000256" key="6">
    <source>
        <dbReference type="ARBA" id="ARBA00023136"/>
    </source>
</evidence>
<keyword evidence="3" id="KW-1003">Cell membrane</keyword>
<name>A0A7C3QZ85_9BACT</name>
<evidence type="ECO:0000256" key="3">
    <source>
        <dbReference type="ARBA" id="ARBA00022475"/>
    </source>
</evidence>
<dbReference type="PANTHER" id="PTHR30558">
    <property type="entry name" value="EXBD MEMBRANE COMPONENT OF PMF-DRIVEN MACROMOLECULE IMPORT SYSTEM"/>
    <property type="match status" value="1"/>
</dbReference>
<evidence type="ECO:0000256" key="2">
    <source>
        <dbReference type="ARBA" id="ARBA00005811"/>
    </source>
</evidence>
<comment type="similarity">
    <text evidence="2 7">Belongs to the ExbD/TolR family.</text>
</comment>
<evidence type="ECO:0000313" key="9">
    <source>
        <dbReference type="EMBL" id="HFT93234.1"/>
    </source>
</evidence>
<dbReference type="GO" id="GO:0022857">
    <property type="term" value="F:transmembrane transporter activity"/>
    <property type="evidence" value="ECO:0007669"/>
    <property type="project" value="InterPro"/>
</dbReference>
<sequence length="137" mass="15669">MRLFMENDEQERPRIELIPMIDVMFFLMVVFIFLSISLIKLEGVPLDLPKASASRMAPKGKIIHISVMKDGSLFLQKKKVDLTRLEKDLKALPDNRSGQSQIVISGDADSRLQRLIDVMNLCNRLGFDNLSIQTRDH</sequence>
<evidence type="ECO:0000256" key="1">
    <source>
        <dbReference type="ARBA" id="ARBA00004162"/>
    </source>
</evidence>
<dbReference type="AlphaFoldDB" id="A0A7C3QZ85"/>
<feature type="transmembrane region" description="Helical" evidence="8">
    <location>
        <begin position="21"/>
        <end position="39"/>
    </location>
</feature>
<dbReference type="GO" id="GO:0015031">
    <property type="term" value="P:protein transport"/>
    <property type="evidence" value="ECO:0007669"/>
    <property type="project" value="UniProtKB-KW"/>
</dbReference>
<dbReference type="EMBL" id="DTMM01000091">
    <property type="protein sequence ID" value="HFT93234.1"/>
    <property type="molecule type" value="Genomic_DNA"/>
</dbReference>
<keyword evidence="7" id="KW-0813">Transport</keyword>
<accession>A0A7C3QZ85</accession>
<proteinExistence type="inferred from homology"/>
<gene>
    <name evidence="9" type="ORF">ENX03_04720</name>
</gene>
<comment type="caution">
    <text evidence="9">The sequence shown here is derived from an EMBL/GenBank/DDBJ whole genome shotgun (WGS) entry which is preliminary data.</text>
</comment>
<dbReference type="GO" id="GO:0005886">
    <property type="term" value="C:plasma membrane"/>
    <property type="evidence" value="ECO:0007669"/>
    <property type="project" value="UniProtKB-SubCell"/>
</dbReference>